<keyword evidence="2" id="KW-0472">Membrane</keyword>
<dbReference type="EMBL" id="JABFJW010000372">
    <property type="protein sequence ID" value="NOK13804.1"/>
    <property type="molecule type" value="Genomic_DNA"/>
</dbReference>
<comment type="caution">
    <text evidence="3">The sequence shown here is derived from an EMBL/GenBank/DDBJ whole genome shotgun (WGS) entry which is preliminary data.</text>
</comment>
<sequence length="227" mass="24831">MMIRINLLPVRAVKKREMGRQVLALYAAVLIAAVVGNYFWYADRDGELQRANQGIAQTRAKIAELEKVIGEVTNINARKAEVEKKLAVLDTLRKGRNGPVRMLDALSSAMPKKVWLKDFVEASNSVTINGSAVSHDEVAELMRGLGGMVWTPKGMGRLVDQGRGASKTARVELFNTETANVEEFSSSDIKPFFGNIELTNAVQTRPGTAGAASYVEFKLTLTANYAI</sequence>
<evidence type="ECO:0000313" key="3">
    <source>
        <dbReference type="EMBL" id="NOK13804.1"/>
    </source>
</evidence>
<evidence type="ECO:0000313" key="4">
    <source>
        <dbReference type="Proteomes" id="UP000528460"/>
    </source>
</evidence>
<gene>
    <name evidence="3" type="ORF">HNS30_32635</name>
</gene>
<dbReference type="Pfam" id="PF05137">
    <property type="entry name" value="PilN"/>
    <property type="match status" value="1"/>
</dbReference>
<dbReference type="InterPro" id="IPR007813">
    <property type="entry name" value="PilN"/>
</dbReference>
<reference evidence="3 4" key="1">
    <citation type="submission" date="2020-05" db="EMBL/GenBank/DDBJ databases">
        <authorList>
            <person name="Whitworth D."/>
        </authorList>
    </citation>
    <scope>NUCLEOTIDE SEQUENCE [LARGE SCALE GENOMIC DNA]</scope>
    <source>
        <strain evidence="3 4">CA046A</strain>
    </source>
</reference>
<evidence type="ECO:0000256" key="2">
    <source>
        <dbReference type="SAM" id="Phobius"/>
    </source>
</evidence>
<keyword evidence="1" id="KW-0175">Coiled coil</keyword>
<feature type="transmembrane region" description="Helical" evidence="2">
    <location>
        <begin position="21"/>
        <end position="41"/>
    </location>
</feature>
<proteinExistence type="predicted"/>
<name>A0A7Y4JZ02_9BACT</name>
<feature type="coiled-coil region" evidence="1">
    <location>
        <begin position="48"/>
        <end position="85"/>
    </location>
</feature>
<dbReference type="RefSeq" id="WP_171420952.1">
    <property type="nucleotide sequence ID" value="NZ_JABFJW010000372.1"/>
</dbReference>
<dbReference type="AlphaFoldDB" id="A0A7Y4JZ02"/>
<dbReference type="Proteomes" id="UP000528460">
    <property type="component" value="Unassembled WGS sequence"/>
</dbReference>
<accession>A0A7Y4JZ02</accession>
<dbReference type="GO" id="GO:0043107">
    <property type="term" value="P:type IV pilus-dependent motility"/>
    <property type="evidence" value="ECO:0007669"/>
    <property type="project" value="TreeGrafter"/>
</dbReference>
<keyword evidence="2" id="KW-0812">Transmembrane</keyword>
<dbReference type="GO" id="GO:0043683">
    <property type="term" value="P:type IV pilus assembly"/>
    <property type="evidence" value="ECO:0007669"/>
    <property type="project" value="TreeGrafter"/>
</dbReference>
<dbReference type="PANTHER" id="PTHR40278">
    <property type="entry name" value="DNA UTILIZATION PROTEIN HOFN"/>
    <property type="match status" value="1"/>
</dbReference>
<protein>
    <submittedName>
        <fullName evidence="3">Pilus assembly protein PilN</fullName>
    </submittedName>
</protein>
<keyword evidence="2" id="KW-1133">Transmembrane helix</keyword>
<dbReference type="InterPro" id="IPR052534">
    <property type="entry name" value="Extracell_DNA_Util/SecSys_Comp"/>
</dbReference>
<organism evidence="3 4">
    <name type="scientific">Corallococcus exercitus</name>
    <dbReference type="NCBI Taxonomy" id="2316736"/>
    <lineage>
        <taxon>Bacteria</taxon>
        <taxon>Pseudomonadati</taxon>
        <taxon>Myxococcota</taxon>
        <taxon>Myxococcia</taxon>
        <taxon>Myxococcales</taxon>
        <taxon>Cystobacterineae</taxon>
        <taxon>Myxococcaceae</taxon>
        <taxon>Corallococcus</taxon>
    </lineage>
</organism>
<dbReference type="PANTHER" id="PTHR40278:SF2">
    <property type="entry name" value="TYPE IV PILUS INNER MEMBRANE COMPONENT PILN"/>
    <property type="match status" value="1"/>
</dbReference>
<evidence type="ECO:0000256" key="1">
    <source>
        <dbReference type="SAM" id="Coils"/>
    </source>
</evidence>